<gene>
    <name evidence="1" type="ORF">Bca52824_037616</name>
</gene>
<dbReference type="EMBL" id="JAAMPC010000009">
    <property type="protein sequence ID" value="KAG2290947.1"/>
    <property type="molecule type" value="Genomic_DNA"/>
</dbReference>
<reference evidence="1 2" key="1">
    <citation type="submission" date="2020-02" db="EMBL/GenBank/DDBJ databases">
        <authorList>
            <person name="Ma Q."/>
            <person name="Huang Y."/>
            <person name="Song X."/>
            <person name="Pei D."/>
        </authorList>
    </citation>
    <scope>NUCLEOTIDE SEQUENCE [LARGE SCALE GENOMIC DNA]</scope>
    <source>
        <strain evidence="1">Sxm20200214</strain>
        <tissue evidence="1">Leaf</tissue>
    </source>
</reference>
<organism evidence="1 2">
    <name type="scientific">Brassica carinata</name>
    <name type="common">Ethiopian mustard</name>
    <name type="synonym">Abyssinian cabbage</name>
    <dbReference type="NCBI Taxonomy" id="52824"/>
    <lineage>
        <taxon>Eukaryota</taxon>
        <taxon>Viridiplantae</taxon>
        <taxon>Streptophyta</taxon>
        <taxon>Embryophyta</taxon>
        <taxon>Tracheophyta</taxon>
        <taxon>Spermatophyta</taxon>
        <taxon>Magnoliopsida</taxon>
        <taxon>eudicotyledons</taxon>
        <taxon>Gunneridae</taxon>
        <taxon>Pentapetalae</taxon>
        <taxon>rosids</taxon>
        <taxon>malvids</taxon>
        <taxon>Brassicales</taxon>
        <taxon>Brassicaceae</taxon>
        <taxon>Brassiceae</taxon>
        <taxon>Brassica</taxon>
    </lineage>
</organism>
<evidence type="ECO:0000313" key="1">
    <source>
        <dbReference type="EMBL" id="KAG2290947.1"/>
    </source>
</evidence>
<sequence length="148" mass="15927">MDKIVLVSAADGLNPRCMAAVRAFRTRCLGPKSAACLDPRYTPASLVIAYHRGQLPAALHGCGSSSQNIVSLVVFRGQDKPALYGRTLQHGSCREHHQTVLHGRGLFVPNGLLGPESAGRLCPQCTPAFHQFHSTLSTYLAQTFITST</sequence>
<proteinExistence type="predicted"/>
<keyword evidence="2" id="KW-1185">Reference proteome</keyword>
<comment type="caution">
    <text evidence="1">The sequence shown here is derived from an EMBL/GenBank/DDBJ whole genome shotgun (WGS) entry which is preliminary data.</text>
</comment>
<protein>
    <submittedName>
        <fullName evidence="1">Uncharacterized protein</fullName>
    </submittedName>
</protein>
<dbReference type="AlphaFoldDB" id="A0A8X7RN55"/>
<evidence type="ECO:0000313" key="2">
    <source>
        <dbReference type="Proteomes" id="UP000886595"/>
    </source>
</evidence>
<dbReference type="OrthoDB" id="10282532at2759"/>
<accession>A0A8X7RN55</accession>
<name>A0A8X7RN55_BRACI</name>
<dbReference type="Proteomes" id="UP000886595">
    <property type="component" value="Unassembled WGS sequence"/>
</dbReference>